<sequence length="54" mass="6210">MLQQACCCCFCKVYYLSARCVSGCRRIGLSRWLHPCESWLISTCILELVFAESE</sequence>
<reference evidence="1 3" key="1">
    <citation type="submission" date="2008-03" db="EMBL/GenBank/DDBJ databases">
        <title>Annotation of Ixodes scapularis.</title>
        <authorList>
            <consortium name="Ixodes scapularis Genome Project Consortium"/>
            <person name="Caler E."/>
            <person name="Hannick L.I."/>
            <person name="Bidwell S."/>
            <person name="Joardar V."/>
            <person name="Thiagarajan M."/>
            <person name="Amedeo P."/>
            <person name="Galinsky K.J."/>
            <person name="Schobel S."/>
            <person name="Inman J."/>
            <person name="Hostetler J."/>
            <person name="Miller J."/>
            <person name="Hammond M."/>
            <person name="Megy K."/>
            <person name="Lawson D."/>
            <person name="Kodira C."/>
            <person name="Sutton G."/>
            <person name="Meyer J."/>
            <person name="Hill C.A."/>
            <person name="Birren B."/>
            <person name="Nene V."/>
            <person name="Collins F."/>
            <person name="Alarcon-Chaidez F."/>
            <person name="Wikel S."/>
            <person name="Strausberg R."/>
        </authorList>
    </citation>
    <scope>NUCLEOTIDE SEQUENCE [LARGE SCALE GENOMIC DNA]</scope>
    <source>
        <strain evidence="3">Wikel</strain>
        <strain evidence="1">Wikel colony</strain>
    </source>
</reference>
<dbReference type="AlphaFoldDB" id="B7QCB0"/>
<name>B7QCB0_IXOSC</name>
<dbReference type="EnsemblMetazoa" id="ISCW012924-RA">
    <property type="protein sequence ID" value="ISCW012924-PA"/>
    <property type="gene ID" value="ISCW012924"/>
</dbReference>
<keyword evidence="3" id="KW-1185">Reference proteome</keyword>
<accession>B7QCB0</accession>
<reference evidence="2" key="2">
    <citation type="submission" date="2020-05" db="UniProtKB">
        <authorList>
            <consortium name="EnsemblMetazoa"/>
        </authorList>
    </citation>
    <scope>IDENTIFICATION</scope>
    <source>
        <strain evidence="2">wikel</strain>
    </source>
</reference>
<dbReference type="HOGENOM" id="CLU_3052687_0_0_1"/>
<dbReference type="VEuPathDB" id="VectorBase:ISCI012924"/>
<protein>
    <submittedName>
        <fullName evidence="1 2">Uncharacterized protein</fullName>
    </submittedName>
</protein>
<dbReference type="VEuPathDB" id="VectorBase:ISCW012924"/>
<dbReference type="Proteomes" id="UP000001555">
    <property type="component" value="Unassembled WGS sequence"/>
</dbReference>
<gene>
    <name evidence="1" type="ORF">IscW_ISCW012924</name>
</gene>
<evidence type="ECO:0000313" key="3">
    <source>
        <dbReference type="Proteomes" id="UP000001555"/>
    </source>
</evidence>
<proteinExistence type="predicted"/>
<dbReference type="EMBL" id="DS906326">
    <property type="protein sequence ID" value="EEC16482.1"/>
    <property type="molecule type" value="Genomic_DNA"/>
</dbReference>
<evidence type="ECO:0000313" key="1">
    <source>
        <dbReference type="EMBL" id="EEC16482.1"/>
    </source>
</evidence>
<organism>
    <name type="scientific">Ixodes scapularis</name>
    <name type="common">Black-legged tick</name>
    <name type="synonym">Deer tick</name>
    <dbReference type="NCBI Taxonomy" id="6945"/>
    <lineage>
        <taxon>Eukaryota</taxon>
        <taxon>Metazoa</taxon>
        <taxon>Ecdysozoa</taxon>
        <taxon>Arthropoda</taxon>
        <taxon>Chelicerata</taxon>
        <taxon>Arachnida</taxon>
        <taxon>Acari</taxon>
        <taxon>Parasitiformes</taxon>
        <taxon>Ixodida</taxon>
        <taxon>Ixodoidea</taxon>
        <taxon>Ixodidae</taxon>
        <taxon>Ixodinae</taxon>
        <taxon>Ixodes</taxon>
    </lineage>
</organism>
<evidence type="ECO:0000313" key="2">
    <source>
        <dbReference type="EnsemblMetazoa" id="ISCW012924-PA"/>
    </source>
</evidence>
<dbReference type="InParanoid" id="B7QCB0"/>
<dbReference type="EMBL" id="ABJB010163158">
    <property type="status" value="NOT_ANNOTATED_CDS"/>
    <property type="molecule type" value="Genomic_DNA"/>
</dbReference>
<dbReference type="PaxDb" id="6945-B7QCB0"/>